<name>A0A382SFN7_9ZZZZ</name>
<gene>
    <name evidence="2" type="ORF">METZ01_LOCUS360881</name>
</gene>
<dbReference type="Pfam" id="PF00571">
    <property type="entry name" value="CBS"/>
    <property type="match status" value="1"/>
</dbReference>
<feature type="non-terminal residue" evidence="2">
    <location>
        <position position="1"/>
    </location>
</feature>
<dbReference type="SUPFAM" id="SSF54211">
    <property type="entry name" value="Ribosomal protein S5 domain 2-like"/>
    <property type="match status" value="1"/>
</dbReference>
<dbReference type="EMBL" id="UINC01128341">
    <property type="protein sequence ID" value="SVD08027.1"/>
    <property type="molecule type" value="Genomic_DNA"/>
</dbReference>
<dbReference type="InterPro" id="IPR046342">
    <property type="entry name" value="CBS_dom_sf"/>
</dbReference>
<dbReference type="GO" id="GO:0016301">
    <property type="term" value="F:kinase activity"/>
    <property type="evidence" value="ECO:0007669"/>
    <property type="project" value="InterPro"/>
</dbReference>
<feature type="non-terminal residue" evidence="2">
    <location>
        <position position="218"/>
    </location>
</feature>
<dbReference type="InterPro" id="IPR020568">
    <property type="entry name" value="Ribosomal_Su5_D2-typ_SF"/>
</dbReference>
<dbReference type="AlphaFoldDB" id="A0A382SFN7"/>
<dbReference type="GO" id="GO:0005524">
    <property type="term" value="F:ATP binding"/>
    <property type="evidence" value="ECO:0007669"/>
    <property type="project" value="InterPro"/>
</dbReference>
<sequence length="218" mass="24311">VLERFNETAILTEKSGFAIIANKDGKCIGVVSDGDIRRKLLEGISMDSPIETIMNRDFSFVTDKDSSYKILRQFDKAVTNLPVLDMDSRPVNLYQYSKFMASFRSEPRIIRARVPVRVSFSGGGTDMSNYIEESPAAVLSSTINKYCTTSVIIRDDNEIHITSKDLNLGYSTRNLDEIEYGDDLDLIKAAIKVMQPDYGFDLEIYAEFEPGTGLGGSS</sequence>
<feature type="domain" description="CBS" evidence="1">
    <location>
        <begin position="14"/>
        <end position="41"/>
    </location>
</feature>
<reference evidence="2" key="1">
    <citation type="submission" date="2018-05" db="EMBL/GenBank/DDBJ databases">
        <authorList>
            <person name="Lanie J.A."/>
            <person name="Ng W.-L."/>
            <person name="Kazmierczak K.M."/>
            <person name="Andrzejewski T.M."/>
            <person name="Davidsen T.M."/>
            <person name="Wayne K.J."/>
            <person name="Tettelin H."/>
            <person name="Glass J.I."/>
            <person name="Rusch D."/>
            <person name="Podicherti R."/>
            <person name="Tsui H.-C.T."/>
            <person name="Winkler M.E."/>
        </authorList>
    </citation>
    <scope>NUCLEOTIDE SEQUENCE</scope>
</reference>
<dbReference type="Gene3D" id="3.10.580.10">
    <property type="entry name" value="CBS-domain"/>
    <property type="match status" value="1"/>
</dbReference>
<proteinExistence type="predicted"/>
<dbReference type="InterPro" id="IPR000644">
    <property type="entry name" value="CBS_dom"/>
</dbReference>
<accession>A0A382SFN7</accession>
<dbReference type="Gene3D" id="3.30.230.120">
    <property type="match status" value="1"/>
</dbReference>
<evidence type="ECO:0000313" key="2">
    <source>
        <dbReference type="EMBL" id="SVD08027.1"/>
    </source>
</evidence>
<dbReference type="PRINTS" id="PR00960">
    <property type="entry name" value="LMBPPROTEIN"/>
</dbReference>
<dbReference type="InterPro" id="IPR001174">
    <property type="entry name" value="HddA/FKP"/>
</dbReference>
<dbReference type="SUPFAM" id="SSF54631">
    <property type="entry name" value="CBS-domain pair"/>
    <property type="match status" value="1"/>
</dbReference>
<evidence type="ECO:0000259" key="1">
    <source>
        <dbReference type="Pfam" id="PF00571"/>
    </source>
</evidence>
<organism evidence="2">
    <name type="scientific">marine metagenome</name>
    <dbReference type="NCBI Taxonomy" id="408172"/>
    <lineage>
        <taxon>unclassified sequences</taxon>
        <taxon>metagenomes</taxon>
        <taxon>ecological metagenomes</taxon>
    </lineage>
</organism>
<protein>
    <recommendedName>
        <fullName evidence="1">CBS domain-containing protein</fullName>
    </recommendedName>
</protein>